<feature type="transmembrane region" description="Helical" evidence="6">
    <location>
        <begin position="20"/>
        <end position="46"/>
    </location>
</feature>
<proteinExistence type="predicted"/>
<feature type="transmembrane region" description="Helical" evidence="6">
    <location>
        <begin position="191"/>
        <end position="208"/>
    </location>
</feature>
<comment type="subcellular location">
    <subcellularLocation>
        <location evidence="1">Cell membrane</location>
        <topology evidence="1">Multi-pass membrane protein</topology>
    </subcellularLocation>
</comment>
<organism evidence="7 8">
    <name type="scientific">Phyllobacterium phragmitis</name>
    <dbReference type="NCBI Taxonomy" id="2670329"/>
    <lineage>
        <taxon>Bacteria</taxon>
        <taxon>Pseudomonadati</taxon>
        <taxon>Pseudomonadota</taxon>
        <taxon>Alphaproteobacteria</taxon>
        <taxon>Hyphomicrobiales</taxon>
        <taxon>Phyllobacteriaceae</taxon>
        <taxon>Phyllobacterium</taxon>
    </lineage>
</organism>
<feature type="transmembrane region" description="Helical" evidence="6">
    <location>
        <begin position="95"/>
        <end position="118"/>
    </location>
</feature>
<evidence type="ECO:0000313" key="8">
    <source>
        <dbReference type="Proteomes" id="UP000239434"/>
    </source>
</evidence>
<evidence type="ECO:0000256" key="3">
    <source>
        <dbReference type="ARBA" id="ARBA00022692"/>
    </source>
</evidence>
<name>A0A2S9IUV3_9HYPH</name>
<sequence length="443" mass="47537">MAHFLTDGAERLRRFLPMVLSYAASSGSLVTANAAQLVTFAILARFLGADQFGVYVSFIAIASIAVHLCGLGANECLVRRVARDHAIYPTMLGHNLILIAASGVILVVAGILILPHWIELSPDPSANRVIILLMLITNIVLVRTISLTEQIFIAHSQFSNANKSVVGFAFARTAAAALACLVFGVSTVAQWAVWQFAAHLLVALAYAWSLRKLGPPQYRIVREEIRLGILFATPFIFRAIRQNADMLVLGIVATPEIVGSYGVVRRITDSSYMTIDALNRLVYPSLAVASAGGIHNAIGRSKKILIAGFGIGVASAVAIFLLAPFLPLLFGQEYVSLVSFTRILCWVVILVAIWSVATEVLGAAGHHAFRAAILNTGNALGAVLIAYATWLAPPQGTFVSIYVIEGGIVIASWMVLTRLVRRSRKAADAKVDAKPGTTDNLKQ</sequence>
<evidence type="ECO:0000256" key="1">
    <source>
        <dbReference type="ARBA" id="ARBA00004651"/>
    </source>
</evidence>
<keyword evidence="8" id="KW-1185">Reference proteome</keyword>
<feature type="transmembrane region" description="Helical" evidence="6">
    <location>
        <begin position="304"/>
        <end position="328"/>
    </location>
</feature>
<dbReference type="Pfam" id="PF01943">
    <property type="entry name" value="Polysacc_synt"/>
    <property type="match status" value="1"/>
</dbReference>
<feature type="transmembrane region" description="Helical" evidence="6">
    <location>
        <begin position="165"/>
        <end position="185"/>
    </location>
</feature>
<gene>
    <name evidence="7" type="ORF">C5748_06880</name>
</gene>
<protein>
    <submittedName>
        <fullName evidence="7">Sugar transporter</fullName>
    </submittedName>
</protein>
<keyword evidence="2" id="KW-1003">Cell membrane</keyword>
<keyword evidence="3 6" id="KW-0812">Transmembrane</keyword>
<dbReference type="PANTHER" id="PTHR30250:SF11">
    <property type="entry name" value="O-ANTIGEN TRANSPORTER-RELATED"/>
    <property type="match status" value="1"/>
</dbReference>
<feature type="transmembrane region" description="Helical" evidence="6">
    <location>
        <begin position="334"/>
        <end position="357"/>
    </location>
</feature>
<evidence type="ECO:0000256" key="6">
    <source>
        <dbReference type="SAM" id="Phobius"/>
    </source>
</evidence>
<dbReference type="RefSeq" id="WP_105741193.1">
    <property type="nucleotide sequence ID" value="NZ_PVBR01000004.1"/>
</dbReference>
<feature type="transmembrane region" description="Helical" evidence="6">
    <location>
        <begin position="130"/>
        <end position="153"/>
    </location>
</feature>
<evidence type="ECO:0000256" key="5">
    <source>
        <dbReference type="ARBA" id="ARBA00023136"/>
    </source>
</evidence>
<dbReference type="Proteomes" id="UP000239434">
    <property type="component" value="Unassembled WGS sequence"/>
</dbReference>
<comment type="caution">
    <text evidence="7">The sequence shown here is derived from an EMBL/GenBank/DDBJ whole genome shotgun (WGS) entry which is preliminary data.</text>
</comment>
<evidence type="ECO:0000313" key="7">
    <source>
        <dbReference type="EMBL" id="PRD44307.1"/>
    </source>
</evidence>
<evidence type="ECO:0000256" key="4">
    <source>
        <dbReference type="ARBA" id="ARBA00022989"/>
    </source>
</evidence>
<accession>A0A2S9IUV3</accession>
<dbReference type="InterPro" id="IPR002797">
    <property type="entry name" value="Polysacc_synth"/>
</dbReference>
<dbReference type="EMBL" id="PVBR01000004">
    <property type="protein sequence ID" value="PRD44307.1"/>
    <property type="molecule type" value="Genomic_DNA"/>
</dbReference>
<dbReference type="InterPro" id="IPR050833">
    <property type="entry name" value="Poly_Biosynth_Transport"/>
</dbReference>
<keyword evidence="4 6" id="KW-1133">Transmembrane helix</keyword>
<dbReference type="GO" id="GO:0005886">
    <property type="term" value="C:plasma membrane"/>
    <property type="evidence" value="ECO:0007669"/>
    <property type="project" value="UniProtKB-SubCell"/>
</dbReference>
<dbReference type="AlphaFoldDB" id="A0A2S9IUV3"/>
<evidence type="ECO:0000256" key="2">
    <source>
        <dbReference type="ARBA" id="ARBA00022475"/>
    </source>
</evidence>
<keyword evidence="5 6" id="KW-0472">Membrane</keyword>
<reference evidence="7 8" key="1">
    <citation type="submission" date="2018-02" db="EMBL/GenBank/DDBJ databases">
        <title>The draft genome of Phyllobacterium sp. 1N-3.</title>
        <authorList>
            <person name="Liu L."/>
            <person name="Li L."/>
            <person name="Zhang X."/>
            <person name="Wang T."/>
            <person name="Liang L."/>
        </authorList>
    </citation>
    <scope>NUCLEOTIDE SEQUENCE [LARGE SCALE GENOMIC DNA]</scope>
    <source>
        <strain evidence="7 8">1N-3</strain>
    </source>
</reference>
<feature type="transmembrane region" description="Helical" evidence="6">
    <location>
        <begin position="52"/>
        <end position="74"/>
    </location>
</feature>
<keyword evidence="7" id="KW-0762">Sugar transport</keyword>
<dbReference type="PANTHER" id="PTHR30250">
    <property type="entry name" value="PST FAMILY PREDICTED COLANIC ACID TRANSPORTER"/>
    <property type="match status" value="1"/>
</dbReference>
<feature type="transmembrane region" description="Helical" evidence="6">
    <location>
        <begin position="369"/>
        <end position="390"/>
    </location>
</feature>
<feature type="transmembrane region" description="Helical" evidence="6">
    <location>
        <begin position="396"/>
        <end position="416"/>
    </location>
</feature>
<keyword evidence="7" id="KW-0813">Transport</keyword>